<evidence type="ECO:0000313" key="1">
    <source>
        <dbReference type="EMBL" id="WFG00135.1"/>
    </source>
</evidence>
<dbReference type="Proteomes" id="UP001218423">
    <property type="component" value="Plasmid pAC1520"/>
</dbReference>
<sequence length="115" mass="12935">MENDKNDVLTLDNIDFNAFSDAVETGKVSTHDAVDVVSRLFVQHAPTAQAFFNTYKVELNYLMVSEAILAHHGQMIRDHHPGRYAVTLLGHAKNGNLRLRYAPQSPIASLLFERK</sequence>
<keyword evidence="1" id="KW-0614">Plasmid</keyword>
<name>A0AAJ5ZAP3_AERCA</name>
<evidence type="ECO:0000313" key="2">
    <source>
        <dbReference type="Proteomes" id="UP001218423"/>
    </source>
</evidence>
<gene>
    <name evidence="1" type="ORF">P5S46_21810</name>
</gene>
<reference evidence="1" key="1">
    <citation type="submission" date="2023-03" db="EMBL/GenBank/DDBJ databases">
        <title>Aeromonas caviae strain AC1520.</title>
        <authorList>
            <person name="Xie T."/>
            <person name="Zhang Q."/>
            <person name="Deng J."/>
            <person name="Li X."/>
        </authorList>
    </citation>
    <scope>NUCLEOTIDE SEQUENCE</scope>
    <source>
        <strain evidence="1">AC1520</strain>
        <plasmid evidence="1">pAC1520</plasmid>
    </source>
</reference>
<organism evidence="1 2">
    <name type="scientific">Aeromonas caviae</name>
    <name type="common">Aeromonas punctata</name>
    <dbReference type="NCBI Taxonomy" id="648"/>
    <lineage>
        <taxon>Bacteria</taxon>
        <taxon>Pseudomonadati</taxon>
        <taxon>Pseudomonadota</taxon>
        <taxon>Gammaproteobacteria</taxon>
        <taxon>Aeromonadales</taxon>
        <taxon>Aeromonadaceae</taxon>
        <taxon>Aeromonas</taxon>
    </lineage>
</organism>
<dbReference type="EMBL" id="CP120943">
    <property type="protein sequence ID" value="WFG00135.1"/>
    <property type="molecule type" value="Genomic_DNA"/>
</dbReference>
<dbReference type="AlphaFoldDB" id="A0AAJ5ZAP3"/>
<protein>
    <submittedName>
        <fullName evidence="1">Uncharacterized protein</fullName>
    </submittedName>
</protein>
<geneLocation type="plasmid" evidence="1 2">
    <name>pAC1520</name>
</geneLocation>
<accession>A0AAJ5ZAP3</accession>
<proteinExistence type="predicted"/>
<dbReference type="RefSeq" id="WP_128341434.1">
    <property type="nucleotide sequence ID" value="NZ_CAWOMG010000111.1"/>
</dbReference>